<protein>
    <submittedName>
        <fullName evidence="2">Uncharacterized protein</fullName>
    </submittedName>
</protein>
<name>A0A1H4IDS7_9NOCA</name>
<proteinExistence type="predicted"/>
<evidence type="ECO:0000313" key="2">
    <source>
        <dbReference type="EMBL" id="SEB31402.1"/>
    </source>
</evidence>
<gene>
    <name evidence="2" type="ORF">SAMN04490239_0351</name>
</gene>
<keyword evidence="3" id="KW-1185">Reference proteome</keyword>
<sequence>MTTLRSIPLTLLRMNYRMLRIPLQLIEQVAESRLDEHDRSRLTYEGFLVQCDRTAATHLGDTVAAERAEELRRHILATQMTVALQRRRLEQRREAEAADRTAQWEERQRHKERLRAATVVPLFDPIEPPSP</sequence>
<dbReference type="Proteomes" id="UP000183561">
    <property type="component" value="Unassembled WGS sequence"/>
</dbReference>
<feature type="region of interest" description="Disordered" evidence="1">
    <location>
        <begin position="91"/>
        <end position="110"/>
    </location>
</feature>
<evidence type="ECO:0000313" key="3">
    <source>
        <dbReference type="Proteomes" id="UP000183561"/>
    </source>
</evidence>
<dbReference type="EMBL" id="FNSV01000002">
    <property type="protein sequence ID" value="SEB31402.1"/>
    <property type="molecule type" value="Genomic_DNA"/>
</dbReference>
<dbReference type="RefSeq" id="WP_174705557.1">
    <property type="nucleotide sequence ID" value="NZ_CP070609.1"/>
</dbReference>
<dbReference type="AlphaFoldDB" id="A0A1H4IDS7"/>
<feature type="compositionally biased region" description="Basic and acidic residues" evidence="1">
    <location>
        <begin position="91"/>
        <end position="109"/>
    </location>
</feature>
<evidence type="ECO:0000256" key="1">
    <source>
        <dbReference type="SAM" id="MobiDB-lite"/>
    </source>
</evidence>
<accession>A0A1H4IDS7</accession>
<reference evidence="3" key="1">
    <citation type="submission" date="2016-10" db="EMBL/GenBank/DDBJ databases">
        <authorList>
            <person name="Varghese N."/>
            <person name="Submissions S."/>
        </authorList>
    </citation>
    <scope>NUCLEOTIDE SEQUENCE [LARGE SCALE GENOMIC DNA]</scope>
    <source>
        <strain evidence="3">DSM 44498</strain>
    </source>
</reference>
<organism evidence="2 3">
    <name type="scientific">Rhodococcus koreensis</name>
    <dbReference type="NCBI Taxonomy" id="99653"/>
    <lineage>
        <taxon>Bacteria</taxon>
        <taxon>Bacillati</taxon>
        <taxon>Actinomycetota</taxon>
        <taxon>Actinomycetes</taxon>
        <taxon>Mycobacteriales</taxon>
        <taxon>Nocardiaceae</taxon>
        <taxon>Rhodococcus</taxon>
    </lineage>
</organism>